<evidence type="ECO:0000313" key="6">
    <source>
        <dbReference type="Proteomes" id="UP000008457"/>
    </source>
</evidence>
<feature type="domain" description="D-galactarate/Altronate dehydratase second" evidence="3">
    <location>
        <begin position="5"/>
        <end position="134"/>
    </location>
</feature>
<name>F4A0R2_MAHA5</name>
<dbReference type="Proteomes" id="UP000008457">
    <property type="component" value="Chromosome"/>
</dbReference>
<accession>F4A0R2</accession>
<reference evidence="5 6" key="2">
    <citation type="journal article" date="2011" name="Stand. Genomic Sci.">
        <title>Complete genome sequence of Mahella australiensis type strain (50-1 BON).</title>
        <authorList>
            <person name="Sikorski J."/>
            <person name="Teshima H."/>
            <person name="Nolan M."/>
            <person name="Lucas S."/>
            <person name="Hammon N."/>
            <person name="Deshpande S."/>
            <person name="Cheng J.F."/>
            <person name="Pitluck S."/>
            <person name="Liolios K."/>
            <person name="Pagani I."/>
            <person name="Ivanova N."/>
            <person name="Huntemann M."/>
            <person name="Mavromatis K."/>
            <person name="Ovchinikova G."/>
            <person name="Pati A."/>
            <person name="Tapia R."/>
            <person name="Han C."/>
            <person name="Goodwin L."/>
            <person name="Chen A."/>
            <person name="Palaniappan K."/>
            <person name="Land M."/>
            <person name="Hauser L."/>
            <person name="Ngatchou-Djao O.D."/>
            <person name="Rohde M."/>
            <person name="Pukall R."/>
            <person name="Spring S."/>
            <person name="Abt B."/>
            <person name="Goker M."/>
            <person name="Detter J.C."/>
            <person name="Woyke T."/>
            <person name="Bristow J."/>
            <person name="Markowitz V."/>
            <person name="Hugenholtz P."/>
            <person name="Eisen J.A."/>
            <person name="Kyrpides N.C."/>
            <person name="Klenk H.P."/>
            <person name="Lapidus A."/>
        </authorList>
    </citation>
    <scope>NUCLEOTIDE SEQUENCE [LARGE SCALE GENOMIC DNA]</scope>
    <source>
        <strain evidence="6">DSM 15567 / CIP 107919 / 50-1 BON</strain>
    </source>
</reference>
<dbReference type="GO" id="GO:0019698">
    <property type="term" value="P:D-galacturonate catabolic process"/>
    <property type="evidence" value="ECO:0007669"/>
    <property type="project" value="TreeGrafter"/>
</dbReference>
<dbReference type="InterPro" id="IPR048332">
    <property type="entry name" value="GD_AH_C"/>
</dbReference>
<dbReference type="EC" id="4.2.1.7" evidence="5"/>
<sequence length="386" mass="40631">MMFMGYKRSDGRVGVRNHVLILPAVSCSSETARMISYQVKGTTTFTNVRGCGQIGNDAEQTIKTLVGLGINPNVYGVVLIGLGCETAQPYILAQEIEDRGHKPVKTVIIQKEGGTVRAIAKGVEYAYQMVEQASLEQRTQCDSSQLILGPKCGGSDPTSGIAANPALGYASDMIVNDGGTSILSETTEFIGAEHLLAKRAINKRVAAKILEIVSNVEQEVKRLGVDLRGGNPSPGNMEGGLTTIEEKSLGCIHKGGLSPIVDVIGYADAPFARGLNIMDTPGYDVEAVTGMVAGGCQIIAFTTGLGTPLGNPVAPVIKITGNPDIYSKMLDNIDINAGTILTGQDTIESMGLKIYDEILKVAGGKLTKAEMLGFCEAGIYQIACSV</sequence>
<feature type="domain" description="D-galactarate/Altronate dehydratase C-terminal" evidence="4">
    <location>
        <begin position="144"/>
        <end position="382"/>
    </location>
</feature>
<dbReference type="eggNOG" id="COG2721">
    <property type="taxonomic scope" value="Bacteria"/>
</dbReference>
<evidence type="ECO:0000313" key="5">
    <source>
        <dbReference type="EMBL" id="AEE96958.1"/>
    </source>
</evidence>
<keyword evidence="2 5" id="KW-0456">Lyase</keyword>
<dbReference type="HOGENOM" id="CLU_029189_1_0_9"/>
<evidence type="ECO:0000256" key="1">
    <source>
        <dbReference type="ARBA" id="ARBA00010986"/>
    </source>
</evidence>
<dbReference type="KEGG" id="mas:Mahau_1777"/>
<comment type="similarity">
    <text evidence="1">Belongs to the UxaA family.</text>
</comment>
<dbReference type="RefSeq" id="WP_013781386.1">
    <property type="nucleotide sequence ID" value="NC_015520.1"/>
</dbReference>
<dbReference type="STRING" id="697281.Mahau_1777"/>
<dbReference type="InterPro" id="IPR007392">
    <property type="entry name" value="GD_AH_second"/>
</dbReference>
<dbReference type="InterPro" id="IPR052172">
    <property type="entry name" value="UxaA_altronate/galactarate_dh"/>
</dbReference>
<dbReference type="AlphaFoldDB" id="F4A0R2"/>
<dbReference type="Pfam" id="PF04295">
    <property type="entry name" value="GD_AH_second"/>
    <property type="match status" value="1"/>
</dbReference>
<dbReference type="EMBL" id="CP002360">
    <property type="protein sequence ID" value="AEE96958.1"/>
    <property type="molecule type" value="Genomic_DNA"/>
</dbReference>
<reference evidence="6" key="1">
    <citation type="submission" date="2010-11" db="EMBL/GenBank/DDBJ databases">
        <title>The complete genome of Mahella australiensis DSM 15567.</title>
        <authorList>
            <consortium name="US DOE Joint Genome Institute (JGI-PGF)"/>
            <person name="Lucas S."/>
            <person name="Copeland A."/>
            <person name="Lapidus A."/>
            <person name="Bruce D."/>
            <person name="Goodwin L."/>
            <person name="Pitluck S."/>
            <person name="Kyrpides N."/>
            <person name="Mavromatis K."/>
            <person name="Pagani I."/>
            <person name="Ivanova N."/>
            <person name="Teshima H."/>
            <person name="Brettin T."/>
            <person name="Detter J.C."/>
            <person name="Han C."/>
            <person name="Tapia R."/>
            <person name="Land M."/>
            <person name="Hauser L."/>
            <person name="Markowitz V."/>
            <person name="Cheng J.-F."/>
            <person name="Hugenholtz P."/>
            <person name="Woyke T."/>
            <person name="Wu D."/>
            <person name="Spring S."/>
            <person name="Pukall R."/>
            <person name="Steenblock K."/>
            <person name="Schneider S."/>
            <person name="Klenk H.-P."/>
            <person name="Eisen J.A."/>
        </authorList>
    </citation>
    <scope>NUCLEOTIDE SEQUENCE [LARGE SCALE GENOMIC DNA]</scope>
    <source>
        <strain evidence="6">DSM 15567 / CIP 107919 / 50-1 BON</strain>
    </source>
</reference>
<organism evidence="5 6">
    <name type="scientific">Mahella australiensis (strain DSM 15567 / CIP 107919 / 50-1 BON)</name>
    <dbReference type="NCBI Taxonomy" id="697281"/>
    <lineage>
        <taxon>Bacteria</taxon>
        <taxon>Bacillati</taxon>
        <taxon>Bacillota</taxon>
        <taxon>Clostridia</taxon>
        <taxon>Thermoanaerobacterales</taxon>
        <taxon>Thermoanaerobacterales Family IV. Incertae Sedis</taxon>
        <taxon>Mahella</taxon>
    </lineage>
</organism>
<proteinExistence type="inferred from homology"/>
<evidence type="ECO:0000259" key="4">
    <source>
        <dbReference type="Pfam" id="PF20629"/>
    </source>
</evidence>
<evidence type="ECO:0000259" key="3">
    <source>
        <dbReference type="Pfam" id="PF04295"/>
    </source>
</evidence>
<gene>
    <name evidence="5" type="ordered locus">Mahau_1777</name>
</gene>
<dbReference type="PANTHER" id="PTHR30536">
    <property type="entry name" value="ALTRONATE/GALACTARATE DEHYDRATASE"/>
    <property type="match status" value="1"/>
</dbReference>
<dbReference type="PANTHER" id="PTHR30536:SF5">
    <property type="entry name" value="ALTRONATE DEHYDRATASE"/>
    <property type="match status" value="1"/>
</dbReference>
<dbReference type="GO" id="GO:0008789">
    <property type="term" value="F:altronate dehydratase activity"/>
    <property type="evidence" value="ECO:0007669"/>
    <property type="project" value="UniProtKB-EC"/>
</dbReference>
<evidence type="ECO:0000256" key="2">
    <source>
        <dbReference type="ARBA" id="ARBA00023239"/>
    </source>
</evidence>
<protein>
    <submittedName>
        <fullName evidence="5">Transcriptional regulator, TetR family</fullName>
        <ecNumber evidence="5">4.2.1.7</ecNumber>
    </submittedName>
</protein>
<dbReference type="Pfam" id="PF20629">
    <property type="entry name" value="GD_AH_C"/>
    <property type="match status" value="1"/>
</dbReference>
<dbReference type="OrthoDB" id="9804574at2"/>
<keyword evidence="6" id="KW-1185">Reference proteome</keyword>